<proteinExistence type="inferred from homology"/>
<name>H9UAT0_FERPD</name>
<evidence type="ECO:0000256" key="1">
    <source>
        <dbReference type="ARBA" id="ARBA00006484"/>
    </source>
</evidence>
<keyword evidence="4" id="KW-1185">Reference proteome</keyword>
<keyword evidence="2" id="KW-0560">Oxidoreductase</keyword>
<evidence type="ECO:0000313" key="4">
    <source>
        <dbReference type="Proteomes" id="UP000007384"/>
    </source>
</evidence>
<evidence type="ECO:0000313" key="3">
    <source>
        <dbReference type="EMBL" id="AFG34623.1"/>
    </source>
</evidence>
<dbReference type="RefSeq" id="WP_014451089.1">
    <property type="nucleotide sequence ID" value="NC_017095.1"/>
</dbReference>
<dbReference type="Proteomes" id="UP000007384">
    <property type="component" value="Chromosome"/>
</dbReference>
<dbReference type="SUPFAM" id="SSF51735">
    <property type="entry name" value="NAD(P)-binding Rossmann-fold domains"/>
    <property type="match status" value="1"/>
</dbReference>
<dbReference type="PRINTS" id="PR00081">
    <property type="entry name" value="GDHRDH"/>
</dbReference>
<dbReference type="eggNOG" id="COG1028">
    <property type="taxonomic scope" value="Bacteria"/>
</dbReference>
<dbReference type="InterPro" id="IPR020904">
    <property type="entry name" value="Sc_DH/Rdtase_CS"/>
</dbReference>
<dbReference type="InterPro" id="IPR002347">
    <property type="entry name" value="SDR_fam"/>
</dbReference>
<sequence length="245" mass="26975">MRSNDQKVVVVTGGAKNIGKGIALKFLEIGWRVGIIDYDKQALENFPIKDQEKVFLYHGDTSDEYSVSEFYILLKERFERLDAIVNNAAIGGFKNFLDLSVSEWKRVIDVNLTGYFLMARFGVPLILETAGRGAIVNISSTRALMSEPGNEAYSASKAGILGLTHALANSLGPKIRVNAICPGWILHEGEVISEKEHAQHLTGRAGTISDIAEIVLFLVDEEKSGFITGQYFVVDGGMTKKMIYI</sequence>
<dbReference type="HOGENOM" id="CLU_010194_1_0_0"/>
<reference evidence="3" key="1">
    <citation type="submission" date="2012-03" db="EMBL/GenBank/DDBJ databases">
        <title>Complete sequence of Fervidobacterium pennivorans DSM 9078.</title>
        <authorList>
            <consortium name="US DOE Joint Genome Institute"/>
            <person name="Lucas S."/>
            <person name="Han J."/>
            <person name="Lapidus A."/>
            <person name="Cheng J.-F."/>
            <person name="Goodwin L."/>
            <person name="Pitluck S."/>
            <person name="Peters L."/>
            <person name="Ovchinnikova G."/>
            <person name="Lu M."/>
            <person name="Detter J.C."/>
            <person name="Han C."/>
            <person name="Tapia R."/>
            <person name="Land M."/>
            <person name="Hauser L."/>
            <person name="Kyrpides N."/>
            <person name="Ivanova N."/>
            <person name="Pagani I."/>
            <person name="Noll K.M."/>
            <person name="Woyke T."/>
        </authorList>
    </citation>
    <scope>NUCLEOTIDE SEQUENCE</scope>
    <source>
        <strain evidence="3">DSM 9078</strain>
    </source>
</reference>
<dbReference type="PROSITE" id="PS00061">
    <property type="entry name" value="ADH_SHORT"/>
    <property type="match status" value="1"/>
</dbReference>
<evidence type="ECO:0008006" key="5">
    <source>
        <dbReference type="Google" id="ProtNLM"/>
    </source>
</evidence>
<dbReference type="Pfam" id="PF13561">
    <property type="entry name" value="adh_short_C2"/>
    <property type="match status" value="1"/>
</dbReference>
<protein>
    <recommendedName>
        <fullName evidence="5">Short-chain dehydrogenase</fullName>
    </recommendedName>
</protein>
<dbReference type="KEGG" id="fpe:Ferpe_0485"/>
<dbReference type="Gene3D" id="3.40.50.720">
    <property type="entry name" value="NAD(P)-binding Rossmann-like Domain"/>
    <property type="match status" value="1"/>
</dbReference>
<dbReference type="InterPro" id="IPR036291">
    <property type="entry name" value="NAD(P)-bd_dom_sf"/>
</dbReference>
<dbReference type="GO" id="GO:0016491">
    <property type="term" value="F:oxidoreductase activity"/>
    <property type="evidence" value="ECO:0007669"/>
    <property type="project" value="UniProtKB-KW"/>
</dbReference>
<dbReference type="PRINTS" id="PR00080">
    <property type="entry name" value="SDRFAMILY"/>
</dbReference>
<dbReference type="AlphaFoldDB" id="H9UAT0"/>
<evidence type="ECO:0000256" key="2">
    <source>
        <dbReference type="ARBA" id="ARBA00023002"/>
    </source>
</evidence>
<dbReference type="FunFam" id="3.40.50.720:FF:000084">
    <property type="entry name" value="Short-chain dehydrogenase reductase"/>
    <property type="match status" value="1"/>
</dbReference>
<gene>
    <name evidence="3" type="ordered locus">Ferpe_0485</name>
</gene>
<organism evidence="3 4">
    <name type="scientific">Fervidobacterium pennivorans (strain DSM 9078 / Ven5)</name>
    <dbReference type="NCBI Taxonomy" id="771875"/>
    <lineage>
        <taxon>Bacteria</taxon>
        <taxon>Thermotogati</taxon>
        <taxon>Thermotogota</taxon>
        <taxon>Thermotogae</taxon>
        <taxon>Thermotogales</taxon>
        <taxon>Fervidobacteriaceae</taxon>
        <taxon>Fervidobacterium</taxon>
    </lineage>
</organism>
<comment type="similarity">
    <text evidence="1">Belongs to the short-chain dehydrogenases/reductases (SDR) family.</text>
</comment>
<dbReference type="PATRIC" id="fig|771875.3.peg.494"/>
<dbReference type="OrthoDB" id="9803333at2"/>
<dbReference type="PANTHER" id="PTHR24321:SF8">
    <property type="entry name" value="ESTRADIOL 17-BETA-DEHYDROGENASE 8-RELATED"/>
    <property type="match status" value="1"/>
</dbReference>
<dbReference type="EMBL" id="CP003260">
    <property type="protein sequence ID" value="AFG34623.1"/>
    <property type="molecule type" value="Genomic_DNA"/>
</dbReference>
<dbReference type="PANTHER" id="PTHR24321">
    <property type="entry name" value="DEHYDROGENASES, SHORT CHAIN"/>
    <property type="match status" value="1"/>
</dbReference>
<accession>H9UAT0</accession>
<dbReference type="STRING" id="771875.Ferpe_0485"/>